<evidence type="ECO:0000256" key="1">
    <source>
        <dbReference type="SAM" id="MobiDB-lite"/>
    </source>
</evidence>
<name>A0A1J5SM14_9ZZZZ</name>
<feature type="region of interest" description="Disordered" evidence="1">
    <location>
        <begin position="234"/>
        <end position="283"/>
    </location>
</feature>
<proteinExistence type="predicted"/>
<feature type="compositionally biased region" description="Polar residues" evidence="1">
    <location>
        <begin position="234"/>
        <end position="243"/>
    </location>
</feature>
<evidence type="ECO:0000313" key="2">
    <source>
        <dbReference type="EMBL" id="OIR08987.1"/>
    </source>
</evidence>
<comment type="caution">
    <text evidence="2">The sequence shown here is derived from an EMBL/GenBank/DDBJ whole genome shotgun (WGS) entry which is preliminary data.</text>
</comment>
<dbReference type="EMBL" id="MLJW01000029">
    <property type="protein sequence ID" value="OIR08987.1"/>
    <property type="molecule type" value="Genomic_DNA"/>
</dbReference>
<organism evidence="2">
    <name type="scientific">mine drainage metagenome</name>
    <dbReference type="NCBI Taxonomy" id="410659"/>
    <lineage>
        <taxon>unclassified sequences</taxon>
        <taxon>metagenomes</taxon>
        <taxon>ecological metagenomes</taxon>
    </lineage>
</organism>
<accession>A0A1J5SM14</accession>
<gene>
    <name evidence="2" type="ORF">GALL_89820</name>
</gene>
<dbReference type="AlphaFoldDB" id="A0A1J5SM14"/>
<sequence>MVSLDEIKARLPSRFSDDISAVERFEDILLVLGVRLYPIDQLDFLLQAVESILPIVEGFDQENSSVWTVWDSTIKAARYIINASGVPASKRLTFELKDVHSKRYPFACCLTADPTKLVSSGLLPAKALLLIAHYRFYHENLIQNKRWRKYHDSSELISSKQILSCLTSKSSVYDPIAKQMLPAWPSSSFTQWKELFLDNSKNVQKNEGYQSLYRYVPDRFVFIRTLRYILDRSSCGNTSSPNHPQEDAAPEEQHYEQRIRTSVIAQPPSERESLPSRDKRPRHPAFAYFRRQTPDSDSNAEGLAPRAIHVIPQPETPSDQPTPLHAVQSLDVRYSNYRTAMDNQRLPWQWDCVNAFEIKAVRAALLTSSERQGALQSEKHGAFIVWLLLTTGQTIEEILHFGLGPNQSNRSTIVAGPIYIRNIIAPPHSFVPKSGQKNYLHNHSPSVALALPSPFPTLATELGLVDSKVARIKAQSTIGACLNLDNERAEQAVRSFLENHRTRSFRLLPGRIRNVLSKEIMRVANDPVATHILSSLPTDMPPSGVYYTTYSKERLESIYAAAVAIVLGGDA</sequence>
<reference evidence="2" key="1">
    <citation type="submission" date="2016-10" db="EMBL/GenBank/DDBJ databases">
        <title>Sequence of Gallionella enrichment culture.</title>
        <authorList>
            <person name="Poehlein A."/>
            <person name="Muehling M."/>
            <person name="Daniel R."/>
        </authorList>
    </citation>
    <scope>NUCLEOTIDE SEQUENCE</scope>
</reference>
<protein>
    <submittedName>
        <fullName evidence="2">Uncharacterized protein</fullName>
    </submittedName>
</protein>
<feature type="compositionally biased region" description="Basic and acidic residues" evidence="1">
    <location>
        <begin position="269"/>
        <end position="278"/>
    </location>
</feature>